<dbReference type="Gene3D" id="3.30.9.10">
    <property type="entry name" value="D-Amino Acid Oxidase, subunit A, domain 2"/>
    <property type="match status" value="1"/>
</dbReference>
<gene>
    <name evidence="3" type="ORF">CEJ86_18220</name>
</gene>
<comment type="caution">
    <text evidence="3">The sequence shown here is derived from an EMBL/GenBank/DDBJ whole genome shotgun (WGS) entry which is preliminary data.</text>
</comment>
<dbReference type="InterPro" id="IPR036188">
    <property type="entry name" value="FAD/NAD-bd_sf"/>
</dbReference>
<sequence>MSYPNTYYKQTIAETNVRPALSGMVECDSVIIGGGLAGLTTALQLARAGQSVIILEAESVGFGASGRNGGFVSPGFATGSDNIARMAGTEAARQIHRLSIEGVEFVRETIETLKIEEARPQPGITSVLRYDEGGSLKAHADEMRRVYGYELDYLSTDEVRSVLKSNRYFHALRDRKAFHMHPLNYLRGLAREIERLGGRIYEGSAATGSVLDSAEKTVSTSGGSVRARHVVFTTGGYTGPLNGRLKRSFLPIATYVMLSEEAPELIRTAIATTDAIGDNRRAGDYYRLVEGGKRLLWGGRITTRAASPAALAGELRREMVGTYPQLKDLKTELAWSGLMSYARHLMPQIGEMQTGVWHCTAFGGHGLNTTAIGGKLVAEGILGQSDRYKLFKPFGLVWAGGYAGLAVAQLTYWKLQAQDWWRERAA</sequence>
<reference evidence="3 4" key="1">
    <citation type="submission" date="2017-06" db="EMBL/GenBank/DDBJ databases">
        <title>Ensifer strains isolated from leguminous trees and herbs display diverse denitrification phenotypes with some acting as strong N2O sinks.</title>
        <authorList>
            <person name="Woliy K."/>
            <person name="Mania D."/>
            <person name="Bakken L.R."/>
            <person name="Frostegard A."/>
        </authorList>
    </citation>
    <scope>NUCLEOTIDE SEQUENCE [LARGE SCALE GENOMIC DNA]</scope>
    <source>
        <strain evidence="3 4">AC50a</strain>
    </source>
</reference>
<evidence type="ECO:0000313" key="3">
    <source>
        <dbReference type="EMBL" id="PJR13710.1"/>
    </source>
</evidence>
<dbReference type="AlphaFoldDB" id="A0A2J0YZL4"/>
<organism evidence="3 4">
    <name type="scientific">Rhizobium meliloti</name>
    <name type="common">Ensifer meliloti</name>
    <name type="synonym">Sinorhizobium meliloti</name>
    <dbReference type="NCBI Taxonomy" id="382"/>
    <lineage>
        <taxon>Bacteria</taxon>
        <taxon>Pseudomonadati</taxon>
        <taxon>Pseudomonadota</taxon>
        <taxon>Alphaproteobacteria</taxon>
        <taxon>Hyphomicrobiales</taxon>
        <taxon>Rhizobiaceae</taxon>
        <taxon>Sinorhizobium/Ensifer group</taxon>
        <taxon>Sinorhizobium</taxon>
    </lineage>
</organism>
<dbReference type="GO" id="GO:0005737">
    <property type="term" value="C:cytoplasm"/>
    <property type="evidence" value="ECO:0007669"/>
    <property type="project" value="TreeGrafter"/>
</dbReference>
<dbReference type="SUPFAM" id="SSF51905">
    <property type="entry name" value="FAD/NAD(P)-binding domain"/>
    <property type="match status" value="1"/>
</dbReference>
<dbReference type="EMBL" id="NJGD01000008">
    <property type="protein sequence ID" value="PJR13710.1"/>
    <property type="molecule type" value="Genomic_DNA"/>
</dbReference>
<dbReference type="PANTHER" id="PTHR13847">
    <property type="entry name" value="SARCOSINE DEHYDROGENASE-RELATED"/>
    <property type="match status" value="1"/>
</dbReference>
<protein>
    <submittedName>
        <fullName evidence="3">FAD-dependent oxidoreductase</fullName>
    </submittedName>
</protein>
<name>A0A2J0YZL4_RHIML</name>
<dbReference type="Pfam" id="PF01266">
    <property type="entry name" value="DAO"/>
    <property type="match status" value="1"/>
</dbReference>
<dbReference type="InterPro" id="IPR006076">
    <property type="entry name" value="FAD-dep_OxRdtase"/>
</dbReference>
<feature type="domain" description="FAD dependent oxidoreductase" evidence="2">
    <location>
        <begin position="28"/>
        <end position="379"/>
    </location>
</feature>
<evidence type="ECO:0000259" key="2">
    <source>
        <dbReference type="Pfam" id="PF01266"/>
    </source>
</evidence>
<accession>A0A2J0YZL4</accession>
<dbReference type="PANTHER" id="PTHR13847:SF281">
    <property type="entry name" value="FAD DEPENDENT OXIDOREDUCTASE DOMAIN-CONTAINING PROTEIN"/>
    <property type="match status" value="1"/>
</dbReference>
<evidence type="ECO:0000256" key="1">
    <source>
        <dbReference type="ARBA" id="ARBA00023002"/>
    </source>
</evidence>
<proteinExistence type="predicted"/>
<dbReference type="Proteomes" id="UP000231987">
    <property type="component" value="Unassembled WGS sequence"/>
</dbReference>
<dbReference type="Gene3D" id="3.50.50.60">
    <property type="entry name" value="FAD/NAD(P)-binding domain"/>
    <property type="match status" value="1"/>
</dbReference>
<dbReference type="GO" id="GO:0016491">
    <property type="term" value="F:oxidoreductase activity"/>
    <property type="evidence" value="ECO:0007669"/>
    <property type="project" value="UniProtKB-KW"/>
</dbReference>
<dbReference type="RefSeq" id="WP_100672822.1">
    <property type="nucleotide sequence ID" value="NZ_NJGD01000008.1"/>
</dbReference>
<keyword evidence="1" id="KW-0560">Oxidoreductase</keyword>
<evidence type="ECO:0000313" key="4">
    <source>
        <dbReference type="Proteomes" id="UP000231987"/>
    </source>
</evidence>